<keyword evidence="3" id="KW-0597">Phosphoprotein</keyword>
<dbReference type="GO" id="GO:0005524">
    <property type="term" value="F:ATP binding"/>
    <property type="evidence" value="ECO:0007669"/>
    <property type="project" value="UniProtKB-KW"/>
</dbReference>
<dbReference type="PANTHER" id="PTHR24421:SF10">
    <property type="entry name" value="NITRATE_NITRITE SENSOR PROTEIN NARQ"/>
    <property type="match status" value="1"/>
</dbReference>
<dbReference type="SUPFAM" id="SSF55874">
    <property type="entry name" value="ATPase domain of HSP90 chaperone/DNA topoisomerase II/histidine kinase"/>
    <property type="match status" value="1"/>
</dbReference>
<evidence type="ECO:0000256" key="8">
    <source>
        <dbReference type="ARBA" id="ARBA00023012"/>
    </source>
</evidence>
<evidence type="ECO:0000256" key="3">
    <source>
        <dbReference type="ARBA" id="ARBA00022553"/>
    </source>
</evidence>
<evidence type="ECO:0000256" key="9">
    <source>
        <dbReference type="SAM" id="Phobius"/>
    </source>
</evidence>
<keyword evidence="9" id="KW-0472">Membrane</keyword>
<organism evidence="11 12">
    <name type="scientific">Streptomyces coryli</name>
    <dbReference type="NCBI Taxonomy" id="1128680"/>
    <lineage>
        <taxon>Bacteria</taxon>
        <taxon>Bacillati</taxon>
        <taxon>Actinomycetota</taxon>
        <taxon>Actinomycetes</taxon>
        <taxon>Kitasatosporales</taxon>
        <taxon>Streptomycetaceae</taxon>
        <taxon>Streptomyces</taxon>
    </lineage>
</organism>
<keyword evidence="6 11" id="KW-0418">Kinase</keyword>
<evidence type="ECO:0000256" key="6">
    <source>
        <dbReference type="ARBA" id="ARBA00022777"/>
    </source>
</evidence>
<dbReference type="GO" id="GO:0046983">
    <property type="term" value="F:protein dimerization activity"/>
    <property type="evidence" value="ECO:0007669"/>
    <property type="project" value="InterPro"/>
</dbReference>
<dbReference type="Gene3D" id="3.30.565.10">
    <property type="entry name" value="Histidine kinase-like ATPase, C-terminal domain"/>
    <property type="match status" value="1"/>
</dbReference>
<protein>
    <recommendedName>
        <fullName evidence="2">histidine kinase</fullName>
        <ecNumber evidence="2">2.7.13.3</ecNumber>
    </recommendedName>
</protein>
<keyword evidence="7" id="KW-0067">ATP-binding</keyword>
<feature type="transmembrane region" description="Helical" evidence="9">
    <location>
        <begin position="49"/>
        <end position="69"/>
    </location>
</feature>
<comment type="caution">
    <text evidence="11">The sequence shown here is derived from an EMBL/GenBank/DDBJ whole genome shotgun (WGS) entry which is preliminary data.</text>
</comment>
<dbReference type="Proteomes" id="UP000481583">
    <property type="component" value="Unassembled WGS sequence"/>
</dbReference>
<feature type="transmembrane region" description="Helical" evidence="9">
    <location>
        <begin position="20"/>
        <end position="43"/>
    </location>
</feature>
<accession>A0A6G4TSI2</accession>
<keyword evidence="12" id="KW-1185">Reference proteome</keyword>
<dbReference type="EMBL" id="JAAKZV010000005">
    <property type="protein sequence ID" value="NGN62814.1"/>
    <property type="molecule type" value="Genomic_DNA"/>
</dbReference>
<proteinExistence type="predicted"/>
<dbReference type="AlphaFoldDB" id="A0A6G4TSI2"/>
<dbReference type="InterPro" id="IPR036890">
    <property type="entry name" value="HATPase_C_sf"/>
</dbReference>
<dbReference type="Gene3D" id="1.20.5.1930">
    <property type="match status" value="1"/>
</dbReference>
<evidence type="ECO:0000259" key="10">
    <source>
        <dbReference type="Pfam" id="PF07730"/>
    </source>
</evidence>
<dbReference type="GO" id="GO:0000155">
    <property type="term" value="F:phosphorelay sensor kinase activity"/>
    <property type="evidence" value="ECO:0007669"/>
    <property type="project" value="InterPro"/>
</dbReference>
<dbReference type="Pfam" id="PF07730">
    <property type="entry name" value="HisKA_3"/>
    <property type="match status" value="1"/>
</dbReference>
<dbReference type="GO" id="GO:0016020">
    <property type="term" value="C:membrane"/>
    <property type="evidence" value="ECO:0007669"/>
    <property type="project" value="InterPro"/>
</dbReference>
<evidence type="ECO:0000256" key="2">
    <source>
        <dbReference type="ARBA" id="ARBA00012438"/>
    </source>
</evidence>
<dbReference type="EC" id="2.7.13.3" evidence="2"/>
<sequence>MDRVISLPRPLRPALRAVTYTRWLHLFIGAVLAVVVAMVSPGLGNDTSLAHFALMLVTPVPLLAVAALIPAMRTAESVQVDLLLYPGDRPHPDIARSPSQSWGDKVRVFGWLVTRLWLGFVTVTVTVNGAAGVVGMLVPSVWDGLTAEPLGLHEHWQWWYRLLAPVAAVLVYAALWASGAAMAALAPKLLGPSPAERLAKLEERTERLLEHNRLARELHDTIGHALTVAVVQAGAARAAGSPEFTERALAAIEDTGREALNDLDRVLKVLREDAAPVSRRPTLADAGRLVESARGAGAEVRTDISGDLDAVPGPVSREGYRMLQECLTNVLRHAGPVPTTVRIAAGGGRLELEVRSKLPAESAAGTGGSGLRGIRERAELLGGAAECGPCDGEWRVRVELPIAG</sequence>
<feature type="transmembrane region" description="Helical" evidence="9">
    <location>
        <begin position="116"/>
        <end position="138"/>
    </location>
</feature>
<dbReference type="CDD" id="cd16917">
    <property type="entry name" value="HATPase_UhpB-NarQ-NarX-like"/>
    <property type="match status" value="1"/>
</dbReference>
<keyword evidence="9" id="KW-0812">Transmembrane</keyword>
<evidence type="ECO:0000256" key="1">
    <source>
        <dbReference type="ARBA" id="ARBA00000085"/>
    </source>
</evidence>
<name>A0A6G4TSI2_9ACTN</name>
<gene>
    <name evidence="11" type="ORF">G5C51_02710</name>
</gene>
<keyword evidence="8" id="KW-0902">Two-component regulatory system</keyword>
<dbReference type="PANTHER" id="PTHR24421">
    <property type="entry name" value="NITRATE/NITRITE SENSOR PROTEIN NARX-RELATED"/>
    <property type="match status" value="1"/>
</dbReference>
<evidence type="ECO:0000313" key="11">
    <source>
        <dbReference type="EMBL" id="NGN62814.1"/>
    </source>
</evidence>
<comment type="catalytic activity">
    <reaction evidence="1">
        <text>ATP + protein L-histidine = ADP + protein N-phospho-L-histidine.</text>
        <dbReference type="EC" id="2.7.13.3"/>
    </reaction>
</comment>
<reference evidence="11 12" key="1">
    <citation type="submission" date="2020-02" db="EMBL/GenBank/DDBJ databases">
        <title>Whole-genome analyses of novel actinobacteria.</title>
        <authorList>
            <person name="Sahin N."/>
        </authorList>
    </citation>
    <scope>NUCLEOTIDE SEQUENCE [LARGE SCALE GENOMIC DNA]</scope>
    <source>
        <strain evidence="11 12">A7024</strain>
    </source>
</reference>
<evidence type="ECO:0000256" key="4">
    <source>
        <dbReference type="ARBA" id="ARBA00022679"/>
    </source>
</evidence>
<dbReference type="InterPro" id="IPR011712">
    <property type="entry name" value="Sig_transdc_His_kin_sub3_dim/P"/>
</dbReference>
<evidence type="ECO:0000256" key="7">
    <source>
        <dbReference type="ARBA" id="ARBA00022840"/>
    </source>
</evidence>
<dbReference type="RefSeq" id="WP_165230897.1">
    <property type="nucleotide sequence ID" value="NZ_JAAKZV010000005.1"/>
</dbReference>
<dbReference type="InterPro" id="IPR050482">
    <property type="entry name" value="Sensor_HK_TwoCompSys"/>
</dbReference>
<keyword evidence="5" id="KW-0547">Nucleotide-binding</keyword>
<evidence type="ECO:0000313" key="12">
    <source>
        <dbReference type="Proteomes" id="UP000481583"/>
    </source>
</evidence>
<feature type="domain" description="Signal transduction histidine kinase subgroup 3 dimerisation and phosphoacceptor" evidence="10">
    <location>
        <begin position="210"/>
        <end position="273"/>
    </location>
</feature>
<keyword evidence="4" id="KW-0808">Transferase</keyword>
<feature type="transmembrane region" description="Helical" evidence="9">
    <location>
        <begin position="158"/>
        <end position="185"/>
    </location>
</feature>
<evidence type="ECO:0000256" key="5">
    <source>
        <dbReference type="ARBA" id="ARBA00022741"/>
    </source>
</evidence>
<keyword evidence="9" id="KW-1133">Transmembrane helix</keyword>